<dbReference type="Pfam" id="PF19648">
    <property type="entry name" value="DUF6151"/>
    <property type="match status" value="1"/>
</dbReference>
<evidence type="ECO:0000313" key="3">
    <source>
        <dbReference type="Proteomes" id="UP000006765"/>
    </source>
</evidence>
<dbReference type="EMBL" id="AMGO01000021">
    <property type="protein sequence ID" value="EKE44372.1"/>
    <property type="molecule type" value="Genomic_DNA"/>
</dbReference>
<keyword evidence="3" id="KW-1185">Reference proteome</keyword>
<dbReference type="Proteomes" id="UP000006765">
    <property type="component" value="Unassembled WGS sequence"/>
</dbReference>
<protein>
    <recommendedName>
        <fullName evidence="4">CENP-V/GFA domain-containing protein</fullName>
    </recommendedName>
</protein>
<sequence length="184" mass="19504">MRAWSCTCGAVRLDLADGPGDATPIVCYCRDCRAHARALGRDDLLDPAGGLVLRQTTPGRIALRAGADRLACLRLTPRGPLRFYAACCDTPLAVVAPFRAVPFASVVMPPQADPPAARVHRGSATARVPRPHGNVAALLFTAARRTLAARLAGAHMQTPFFTDNGRPVAAPRSLTPSERRAAYA</sequence>
<name>K2HCN9_9RHOB</name>
<dbReference type="OrthoDB" id="5500342at2"/>
<proteinExistence type="predicted"/>
<evidence type="ECO:0008006" key="4">
    <source>
        <dbReference type="Google" id="ProtNLM"/>
    </source>
</evidence>
<dbReference type="eggNOG" id="COG3791">
    <property type="taxonomic scope" value="Bacteria"/>
</dbReference>
<evidence type="ECO:0000313" key="2">
    <source>
        <dbReference type="EMBL" id="EKE44372.1"/>
    </source>
</evidence>
<feature type="region of interest" description="Disordered" evidence="1">
    <location>
        <begin position="162"/>
        <end position="184"/>
    </location>
</feature>
<dbReference type="AlphaFoldDB" id="K2HCN9"/>
<dbReference type="STRING" id="1231392.OCGS_1210"/>
<reference evidence="2 3" key="1">
    <citation type="journal article" date="2012" name="J. Bacteriol.">
        <title>Draft Genome Sequence of Oceaniovalibus guishaninsula JLT2003T.</title>
        <authorList>
            <person name="Tang K."/>
            <person name="Liu K."/>
            <person name="Jiao N."/>
        </authorList>
    </citation>
    <scope>NUCLEOTIDE SEQUENCE [LARGE SCALE GENOMIC DNA]</scope>
    <source>
        <strain evidence="2 3">JLT2003</strain>
    </source>
</reference>
<dbReference type="RefSeq" id="WP_007426362.1">
    <property type="nucleotide sequence ID" value="NZ_AMGO01000021.1"/>
</dbReference>
<organism evidence="2 3">
    <name type="scientific">Oceaniovalibus guishaninsula JLT2003</name>
    <dbReference type="NCBI Taxonomy" id="1231392"/>
    <lineage>
        <taxon>Bacteria</taxon>
        <taxon>Pseudomonadati</taxon>
        <taxon>Pseudomonadota</taxon>
        <taxon>Alphaproteobacteria</taxon>
        <taxon>Rhodobacterales</taxon>
        <taxon>Roseobacteraceae</taxon>
        <taxon>Oceaniovalibus</taxon>
    </lineage>
</organism>
<comment type="caution">
    <text evidence="2">The sequence shown here is derived from an EMBL/GenBank/DDBJ whole genome shotgun (WGS) entry which is preliminary data.</text>
</comment>
<gene>
    <name evidence="2" type="ORF">OCGS_1210</name>
</gene>
<evidence type="ECO:0000256" key="1">
    <source>
        <dbReference type="SAM" id="MobiDB-lite"/>
    </source>
</evidence>
<dbReference type="InterPro" id="IPR046149">
    <property type="entry name" value="DUF6151"/>
</dbReference>
<accession>K2HCN9</accession>